<dbReference type="Proteomes" id="UP001151760">
    <property type="component" value="Unassembled WGS sequence"/>
</dbReference>
<sequence length="358" mass="41263">MFLNVDQLDKRLDKKEFQEIGSMVAFKVLETQFQTFIKSWIYLDDEYVIMTHKYVLEYTQLEIPEFHDTLIQHMESVKKSIDKRALHKREYDIRMNERQIQTTEEKVDTSKALDASLVNTESSRTKSGKHDTSSSLGNDVDADDAYIKPVYDEEPMDEVQLTAECNVSAIGQQQTEQPEFNNEGEVDQNAKQCHDKRTPFNLKKERIKKWTKDNVISWRPRLHGIASLQEISARPPSQWIRSLASKTTKEKVKSLAFKAKITRKQTSDDSDCQGESDEDCTKPKENKAFVKKAWSDSEDGDETLNDATCIMAIDSQEVQTKPYTFNNDSNMVDLQKENEELLSDDGNPSRAIIKQALR</sequence>
<reference evidence="2" key="1">
    <citation type="journal article" date="2022" name="Int. J. Mol. Sci.">
        <title>Draft Genome of Tanacetum Coccineum: Genomic Comparison of Closely Related Tanacetum-Family Plants.</title>
        <authorList>
            <person name="Yamashiro T."/>
            <person name="Shiraishi A."/>
            <person name="Nakayama K."/>
            <person name="Satake H."/>
        </authorList>
    </citation>
    <scope>NUCLEOTIDE SEQUENCE</scope>
</reference>
<evidence type="ECO:0000256" key="1">
    <source>
        <dbReference type="SAM" id="MobiDB-lite"/>
    </source>
</evidence>
<feature type="region of interest" description="Disordered" evidence="1">
    <location>
        <begin position="102"/>
        <end position="141"/>
    </location>
</feature>
<gene>
    <name evidence="2" type="ORF">Tco_0951622</name>
</gene>
<accession>A0ABQ5DVD4</accession>
<reference evidence="2" key="2">
    <citation type="submission" date="2022-01" db="EMBL/GenBank/DDBJ databases">
        <authorList>
            <person name="Yamashiro T."/>
            <person name="Shiraishi A."/>
            <person name="Satake H."/>
            <person name="Nakayama K."/>
        </authorList>
    </citation>
    <scope>NUCLEOTIDE SEQUENCE</scope>
</reference>
<feature type="compositionally biased region" description="Basic and acidic residues" evidence="1">
    <location>
        <begin position="102"/>
        <end position="111"/>
    </location>
</feature>
<name>A0ABQ5DVD4_9ASTR</name>
<keyword evidence="3" id="KW-1185">Reference proteome</keyword>
<feature type="region of interest" description="Disordered" evidence="1">
    <location>
        <begin position="263"/>
        <end position="282"/>
    </location>
</feature>
<dbReference type="EMBL" id="BQNB010015685">
    <property type="protein sequence ID" value="GJT42907.1"/>
    <property type="molecule type" value="Genomic_DNA"/>
</dbReference>
<proteinExistence type="predicted"/>
<protein>
    <submittedName>
        <fullName evidence="2">Uncharacterized protein</fullName>
    </submittedName>
</protein>
<comment type="caution">
    <text evidence="2">The sequence shown here is derived from an EMBL/GenBank/DDBJ whole genome shotgun (WGS) entry which is preliminary data.</text>
</comment>
<evidence type="ECO:0000313" key="2">
    <source>
        <dbReference type="EMBL" id="GJT42907.1"/>
    </source>
</evidence>
<feature type="compositionally biased region" description="Acidic residues" evidence="1">
    <location>
        <begin position="268"/>
        <end position="278"/>
    </location>
</feature>
<evidence type="ECO:0000313" key="3">
    <source>
        <dbReference type="Proteomes" id="UP001151760"/>
    </source>
</evidence>
<organism evidence="2 3">
    <name type="scientific">Tanacetum coccineum</name>
    <dbReference type="NCBI Taxonomy" id="301880"/>
    <lineage>
        <taxon>Eukaryota</taxon>
        <taxon>Viridiplantae</taxon>
        <taxon>Streptophyta</taxon>
        <taxon>Embryophyta</taxon>
        <taxon>Tracheophyta</taxon>
        <taxon>Spermatophyta</taxon>
        <taxon>Magnoliopsida</taxon>
        <taxon>eudicotyledons</taxon>
        <taxon>Gunneridae</taxon>
        <taxon>Pentapetalae</taxon>
        <taxon>asterids</taxon>
        <taxon>campanulids</taxon>
        <taxon>Asterales</taxon>
        <taxon>Asteraceae</taxon>
        <taxon>Asteroideae</taxon>
        <taxon>Anthemideae</taxon>
        <taxon>Anthemidinae</taxon>
        <taxon>Tanacetum</taxon>
    </lineage>
</organism>